<dbReference type="Gene3D" id="2.60.120.10">
    <property type="entry name" value="Jelly Rolls"/>
    <property type="match status" value="1"/>
</dbReference>
<name>A0A316D5E8_9BACL</name>
<dbReference type="SUPFAM" id="SSF51182">
    <property type="entry name" value="RmlC-like cupins"/>
    <property type="match status" value="1"/>
</dbReference>
<comment type="similarity">
    <text evidence="1 2">Belongs to the pirin family.</text>
</comment>
<dbReference type="PANTHER" id="PTHR13903:SF8">
    <property type="entry name" value="PIRIN"/>
    <property type="match status" value="1"/>
</dbReference>
<evidence type="ECO:0000259" key="3">
    <source>
        <dbReference type="Pfam" id="PF02678"/>
    </source>
</evidence>
<proteinExistence type="inferred from homology"/>
<sequence>MALQLYPPHLQAVGMFDGGKIVEQKPIGFPGEGSAVKRVGPLFYWAWFEGKEDGFIPFHPHKGFEIITYFLAGKGGHKDSLGTESTVEAGGAQVMQTGSGAYHAETMYKGSSGFQIWFEPYMGDAVQRQPTYVQHEHEEFPAVVEAGVTVKTVLGSTSPIELVADAQLWDVTLEAGATFTTQVPAGYSLAGLVVEGDTEWNAAGALESTRVEHRVFAVYRAETATEVSVQAPDGQSARVIFIQTPSELPYLPYNRVREFYTNS</sequence>
<dbReference type="PANTHER" id="PTHR13903">
    <property type="entry name" value="PIRIN-RELATED"/>
    <property type="match status" value="1"/>
</dbReference>
<dbReference type="RefSeq" id="WP_109690391.1">
    <property type="nucleotide sequence ID" value="NZ_QGGL01000015.1"/>
</dbReference>
<evidence type="ECO:0000256" key="2">
    <source>
        <dbReference type="RuleBase" id="RU003457"/>
    </source>
</evidence>
<dbReference type="OrthoDB" id="321327at2"/>
<evidence type="ECO:0000313" key="4">
    <source>
        <dbReference type="EMBL" id="PWK08429.1"/>
    </source>
</evidence>
<dbReference type="Pfam" id="PF02678">
    <property type="entry name" value="Pirin"/>
    <property type="match status" value="1"/>
</dbReference>
<accession>A0A316D5E8</accession>
<protein>
    <recommendedName>
        <fullName evidence="3">Pirin N-terminal domain-containing protein</fullName>
    </recommendedName>
</protein>
<dbReference type="InterPro" id="IPR012093">
    <property type="entry name" value="Pirin"/>
</dbReference>
<gene>
    <name evidence="4" type="ORF">C7459_11582</name>
</gene>
<comment type="caution">
    <text evidence="4">The sequence shown here is derived from an EMBL/GenBank/DDBJ whole genome shotgun (WGS) entry which is preliminary data.</text>
</comment>
<dbReference type="AlphaFoldDB" id="A0A316D5E8"/>
<keyword evidence="5" id="KW-1185">Reference proteome</keyword>
<reference evidence="4 5" key="1">
    <citation type="submission" date="2018-05" db="EMBL/GenBank/DDBJ databases">
        <title>Genomic Encyclopedia of Type Strains, Phase IV (KMG-IV): sequencing the most valuable type-strain genomes for metagenomic binning, comparative biology and taxonomic classification.</title>
        <authorList>
            <person name="Goeker M."/>
        </authorList>
    </citation>
    <scope>NUCLEOTIDE SEQUENCE [LARGE SCALE GENOMIC DNA]</scope>
    <source>
        <strain evidence="4 5">DSM 18773</strain>
    </source>
</reference>
<evidence type="ECO:0000256" key="1">
    <source>
        <dbReference type="ARBA" id="ARBA00008416"/>
    </source>
</evidence>
<organism evidence="4 5">
    <name type="scientific">Tumebacillus permanentifrigoris</name>
    <dbReference type="NCBI Taxonomy" id="378543"/>
    <lineage>
        <taxon>Bacteria</taxon>
        <taxon>Bacillati</taxon>
        <taxon>Bacillota</taxon>
        <taxon>Bacilli</taxon>
        <taxon>Bacillales</taxon>
        <taxon>Alicyclobacillaceae</taxon>
        <taxon>Tumebacillus</taxon>
    </lineage>
</organism>
<dbReference type="InterPro" id="IPR003829">
    <property type="entry name" value="Pirin_N_dom"/>
</dbReference>
<feature type="domain" description="Pirin N-terminal" evidence="3">
    <location>
        <begin position="56"/>
        <end position="117"/>
    </location>
</feature>
<dbReference type="Proteomes" id="UP000245634">
    <property type="component" value="Unassembled WGS sequence"/>
</dbReference>
<evidence type="ECO:0000313" key="5">
    <source>
        <dbReference type="Proteomes" id="UP000245634"/>
    </source>
</evidence>
<dbReference type="InterPro" id="IPR011051">
    <property type="entry name" value="RmlC_Cupin_sf"/>
</dbReference>
<dbReference type="InterPro" id="IPR014710">
    <property type="entry name" value="RmlC-like_jellyroll"/>
</dbReference>
<dbReference type="EMBL" id="QGGL01000015">
    <property type="protein sequence ID" value="PWK08429.1"/>
    <property type="molecule type" value="Genomic_DNA"/>
</dbReference>